<dbReference type="InterPro" id="IPR029058">
    <property type="entry name" value="AB_hydrolase_fold"/>
</dbReference>
<evidence type="ECO:0000259" key="3">
    <source>
        <dbReference type="Pfam" id="PF00326"/>
    </source>
</evidence>
<dbReference type="AlphaFoldDB" id="A0A8J3IDD7"/>
<dbReference type="Pfam" id="PF00400">
    <property type="entry name" value="WD40"/>
    <property type="match status" value="1"/>
</dbReference>
<dbReference type="Gene3D" id="3.40.50.1820">
    <property type="entry name" value="alpha/beta hydrolase"/>
    <property type="match status" value="1"/>
</dbReference>
<organism evidence="4 5">
    <name type="scientific">Ktedonospora formicarum</name>
    <dbReference type="NCBI Taxonomy" id="2778364"/>
    <lineage>
        <taxon>Bacteria</taxon>
        <taxon>Bacillati</taxon>
        <taxon>Chloroflexota</taxon>
        <taxon>Ktedonobacteria</taxon>
        <taxon>Ktedonobacterales</taxon>
        <taxon>Ktedonobacteraceae</taxon>
        <taxon>Ktedonospora</taxon>
    </lineage>
</organism>
<dbReference type="Pfam" id="PF07676">
    <property type="entry name" value="PD40"/>
    <property type="match status" value="1"/>
</dbReference>
<comment type="caution">
    <text evidence="4">The sequence shown here is derived from an EMBL/GenBank/DDBJ whole genome shotgun (WGS) entry which is preliminary data.</text>
</comment>
<sequence>MNDTPHPLTHDDLWTFPEMGRVALSPNGRQIVYVLSHKDKTSDTVLSNLYLLRLDEQGQADGESKRLTRSGKQNHTPVWSPDGGRLIFLSDREGGKTQIWLLDLDGGEARKLTNLAHGVSDIAWSPDGRWIALSSSAQSSDEDNVLTGSKTLDEATKKRQEEEEHYRLRTITSVWYRLDGRGSLEKRTHAFLMPAPQPGEASDQTVDPQQIKRLTTGDYDHLGLRWTPDSREISLIANRNENYDRTWVTDLWNIDIESGEMRRLTDGTLQISSWSWSPDGTQALVLGARDMSMEGVGIVRPLLIARSGGETRTLLADLDYDVAPVIGVRLGAPVPYQPRWSEDGKHVYLSISEHGRINLHRVDIEQDTHTPLTIGEQVCYYFELFPGEQSLLYAKSQPTHPWELYSLALRDGQPDKERRLTHTYDDLLASFTLTEPERIVYEGAGGEQVEGWLLRPSGYQEGTRYPLFLHIHGGPQSAFGVGMDPFLQYCAAQGFAVFYCNPHGSTSYGEAFVRQVEGDWGGWDYQDIMRGVDECIARGVADPERLVVSGYSYGGYMTMRIIGQTGRFKAAVPMAGVSNLASFIGTSDIGFWMAFQSKGYPWDEERADYYRDRSPVTHAGNVTTPTRIYHPESDLRCPISQSEEFYMALKLRGNVPVEFVRVPGHWHVGAEKPSLMLERWNVMLDWFRQHIEMRPEEYC</sequence>
<dbReference type="Gene3D" id="2.120.10.30">
    <property type="entry name" value="TolB, C-terminal domain"/>
    <property type="match status" value="2"/>
</dbReference>
<keyword evidence="2" id="KW-0720">Serine protease</keyword>
<dbReference type="PANTHER" id="PTHR42776">
    <property type="entry name" value="SERINE PEPTIDASE S9 FAMILY MEMBER"/>
    <property type="match status" value="1"/>
</dbReference>
<evidence type="ECO:0000313" key="5">
    <source>
        <dbReference type="Proteomes" id="UP000612362"/>
    </source>
</evidence>
<dbReference type="Proteomes" id="UP000612362">
    <property type="component" value="Unassembled WGS sequence"/>
</dbReference>
<protein>
    <submittedName>
        <fullName evidence="4">Putative peptidase YuxL</fullName>
    </submittedName>
</protein>
<evidence type="ECO:0000256" key="1">
    <source>
        <dbReference type="ARBA" id="ARBA00022801"/>
    </source>
</evidence>
<dbReference type="InterPro" id="IPR001680">
    <property type="entry name" value="WD40_rpt"/>
</dbReference>
<dbReference type="SUPFAM" id="SSF82171">
    <property type="entry name" value="DPP6 N-terminal domain-like"/>
    <property type="match status" value="1"/>
</dbReference>
<dbReference type="InterPro" id="IPR001375">
    <property type="entry name" value="Peptidase_S9_cat"/>
</dbReference>
<gene>
    <name evidence="4" type="primary">yuxL_4</name>
    <name evidence="4" type="ORF">KSX_81770</name>
</gene>
<keyword evidence="1" id="KW-0378">Hydrolase</keyword>
<evidence type="ECO:0000256" key="2">
    <source>
        <dbReference type="ARBA" id="ARBA00022825"/>
    </source>
</evidence>
<dbReference type="RefSeq" id="WP_220199082.1">
    <property type="nucleotide sequence ID" value="NZ_BNJF01000007.1"/>
</dbReference>
<dbReference type="GO" id="GO:0004252">
    <property type="term" value="F:serine-type endopeptidase activity"/>
    <property type="evidence" value="ECO:0007669"/>
    <property type="project" value="TreeGrafter"/>
</dbReference>
<evidence type="ECO:0000313" key="4">
    <source>
        <dbReference type="EMBL" id="GHO50014.1"/>
    </source>
</evidence>
<dbReference type="InterPro" id="IPR011042">
    <property type="entry name" value="6-blade_b-propeller_TolB-like"/>
</dbReference>
<dbReference type="InterPro" id="IPR011659">
    <property type="entry name" value="WD40"/>
</dbReference>
<proteinExistence type="predicted"/>
<keyword evidence="5" id="KW-1185">Reference proteome</keyword>
<dbReference type="SUPFAM" id="SSF53474">
    <property type="entry name" value="alpha/beta-Hydrolases"/>
    <property type="match status" value="1"/>
</dbReference>
<feature type="domain" description="Peptidase S9 prolyl oligopeptidase catalytic" evidence="3">
    <location>
        <begin position="487"/>
        <end position="692"/>
    </location>
</feature>
<reference evidence="4" key="1">
    <citation type="submission" date="2020-10" db="EMBL/GenBank/DDBJ databases">
        <title>Taxonomic study of unclassified bacteria belonging to the class Ktedonobacteria.</title>
        <authorList>
            <person name="Yabe S."/>
            <person name="Wang C.M."/>
            <person name="Zheng Y."/>
            <person name="Sakai Y."/>
            <person name="Cavaletti L."/>
            <person name="Monciardini P."/>
            <person name="Donadio S."/>
        </authorList>
    </citation>
    <scope>NUCLEOTIDE SEQUENCE</scope>
    <source>
        <strain evidence="4">SOSP1-1</strain>
    </source>
</reference>
<keyword evidence="2" id="KW-0645">Protease</keyword>
<dbReference type="EMBL" id="BNJF01000007">
    <property type="protein sequence ID" value="GHO50014.1"/>
    <property type="molecule type" value="Genomic_DNA"/>
</dbReference>
<name>A0A8J3IDD7_9CHLR</name>
<dbReference type="PANTHER" id="PTHR42776:SF27">
    <property type="entry name" value="DIPEPTIDYL PEPTIDASE FAMILY MEMBER 6"/>
    <property type="match status" value="1"/>
</dbReference>
<dbReference type="GO" id="GO:0006508">
    <property type="term" value="P:proteolysis"/>
    <property type="evidence" value="ECO:0007669"/>
    <property type="project" value="InterPro"/>
</dbReference>
<dbReference type="Pfam" id="PF00326">
    <property type="entry name" value="Peptidase_S9"/>
    <property type="match status" value="1"/>
</dbReference>
<accession>A0A8J3IDD7</accession>